<accession>A0A5N6IZT8</accession>
<name>A0A5N6IZT8_9EURO</name>
<dbReference type="EMBL" id="ML732816">
    <property type="protein sequence ID" value="KAB8271454.1"/>
    <property type="molecule type" value="Genomic_DNA"/>
</dbReference>
<protein>
    <submittedName>
        <fullName evidence="1">Uncharacterized protein</fullName>
    </submittedName>
</protein>
<evidence type="ECO:0000313" key="2">
    <source>
        <dbReference type="Proteomes" id="UP000326289"/>
    </source>
</evidence>
<reference evidence="1 2" key="1">
    <citation type="submission" date="2019-04" db="EMBL/GenBank/DDBJ databases">
        <title>Fungal friends and foes A comparative genomics study of 23 Aspergillus species from section Flavi.</title>
        <authorList>
            <consortium name="DOE Joint Genome Institute"/>
            <person name="Kjaerbolling I."/>
            <person name="Vesth T.C."/>
            <person name="Frisvad J.C."/>
            <person name="Nybo J.L."/>
            <person name="Theobald S."/>
            <person name="Kildgaard S."/>
            <person name="Petersen T.I."/>
            <person name="Kuo A."/>
            <person name="Sato A."/>
            <person name="Lyhne E.K."/>
            <person name="Kogle M.E."/>
            <person name="Wiebenga A."/>
            <person name="Kun R.S."/>
            <person name="Lubbers R.J."/>
            <person name="Makela M.R."/>
            <person name="Barry K."/>
            <person name="Chovatia M."/>
            <person name="Clum A."/>
            <person name="Daum C."/>
            <person name="Haridas S."/>
            <person name="He G."/>
            <person name="LaButti K."/>
            <person name="Lipzen A."/>
            <person name="Mondo S."/>
            <person name="Pangilinan J."/>
            <person name="Riley R."/>
            <person name="Salamov A."/>
            <person name="Simmons B.A."/>
            <person name="Magnuson J.K."/>
            <person name="Henrissat B."/>
            <person name="Mortensen U.H."/>
            <person name="Larsen T.O."/>
            <person name="De vries R.P."/>
            <person name="Grigoriev I.V."/>
            <person name="Machida M."/>
            <person name="Baker S.E."/>
            <person name="Andersen M.R."/>
        </authorList>
    </citation>
    <scope>NUCLEOTIDE SEQUENCE [LARGE SCALE GENOMIC DNA]</scope>
    <source>
        <strain evidence="1 2">CBS 117635</strain>
    </source>
</reference>
<organism evidence="1 2">
    <name type="scientific">Aspergillus minisclerotigenes</name>
    <dbReference type="NCBI Taxonomy" id="656917"/>
    <lineage>
        <taxon>Eukaryota</taxon>
        <taxon>Fungi</taxon>
        <taxon>Dikarya</taxon>
        <taxon>Ascomycota</taxon>
        <taxon>Pezizomycotina</taxon>
        <taxon>Eurotiomycetes</taxon>
        <taxon>Eurotiomycetidae</taxon>
        <taxon>Eurotiales</taxon>
        <taxon>Aspergillaceae</taxon>
        <taxon>Aspergillus</taxon>
        <taxon>Aspergillus subgen. Circumdati</taxon>
    </lineage>
</organism>
<gene>
    <name evidence="1" type="ORF">BDV30DRAFT_228092</name>
</gene>
<dbReference type="GO" id="GO:0001228">
    <property type="term" value="F:DNA-binding transcription activator activity, RNA polymerase II-specific"/>
    <property type="evidence" value="ECO:0007669"/>
    <property type="project" value="TreeGrafter"/>
</dbReference>
<dbReference type="PANTHER" id="PTHR47784:SF4">
    <property type="entry name" value="ZN(II)2CYS6 TRANSCRIPTION FACTOR (EUROFUNG)"/>
    <property type="match status" value="1"/>
</dbReference>
<dbReference type="InterPro" id="IPR053157">
    <property type="entry name" value="Sterol_Uptake_Regulator"/>
</dbReference>
<dbReference type="PANTHER" id="PTHR47784">
    <property type="entry name" value="STEROL UPTAKE CONTROL PROTEIN 2"/>
    <property type="match status" value="1"/>
</dbReference>
<proteinExistence type="predicted"/>
<evidence type="ECO:0000313" key="1">
    <source>
        <dbReference type="EMBL" id="KAB8271454.1"/>
    </source>
</evidence>
<sequence>MLHVELFHVLITESLVSFKSYNEDTDLLLKTIGLTTLPALHLSLVRPTRQEYYRVYVTQLQTHAMYLFNSSSGSLNAENCISTFLISPVLGIHMLYETLRYREDDGVPFVDRFVQYAQLHRGIRNIAGQIWNSLKQVRFENQGSAEPCVRRTSTINKRAKLRAPLTDVYRRTSKLQQMTIHGECDTVRHPPPSSVIAWPVLIPEEYHESLALDRPEPLVILAHYAANSHHYNDVCIFGGGGKSLVESIARHLGPGCDSR</sequence>
<dbReference type="AlphaFoldDB" id="A0A5N6IZT8"/>
<keyword evidence="2" id="KW-1185">Reference proteome</keyword>
<dbReference type="Proteomes" id="UP000326289">
    <property type="component" value="Unassembled WGS sequence"/>
</dbReference>